<dbReference type="PANTHER" id="PTHR43537">
    <property type="entry name" value="TRANSCRIPTIONAL REGULATOR, GNTR FAMILY"/>
    <property type="match status" value="1"/>
</dbReference>
<comment type="caution">
    <text evidence="5">The sequence shown here is derived from an EMBL/GenBank/DDBJ whole genome shotgun (WGS) entry which is preliminary data.</text>
</comment>
<keyword evidence="1" id="KW-0805">Transcription regulation</keyword>
<dbReference type="Pfam" id="PF07729">
    <property type="entry name" value="FCD"/>
    <property type="match status" value="1"/>
</dbReference>
<dbReference type="SMART" id="SM00895">
    <property type="entry name" value="FCD"/>
    <property type="match status" value="1"/>
</dbReference>
<evidence type="ECO:0000259" key="4">
    <source>
        <dbReference type="PROSITE" id="PS50949"/>
    </source>
</evidence>
<gene>
    <name evidence="5" type="ORF">KZ820_06175</name>
</gene>
<dbReference type="InterPro" id="IPR011711">
    <property type="entry name" value="GntR_C"/>
</dbReference>
<keyword evidence="3" id="KW-0804">Transcription</keyword>
<evidence type="ECO:0000313" key="6">
    <source>
        <dbReference type="Proteomes" id="UP000759103"/>
    </source>
</evidence>
<dbReference type="Pfam" id="PF00392">
    <property type="entry name" value="GntR"/>
    <property type="match status" value="1"/>
</dbReference>
<dbReference type="Proteomes" id="UP000759103">
    <property type="component" value="Unassembled WGS sequence"/>
</dbReference>
<dbReference type="PROSITE" id="PS50949">
    <property type="entry name" value="HTH_GNTR"/>
    <property type="match status" value="1"/>
</dbReference>
<dbReference type="SMART" id="SM00345">
    <property type="entry name" value="HTH_GNTR"/>
    <property type="match status" value="1"/>
</dbReference>
<protein>
    <submittedName>
        <fullName evidence="5">FadR family transcriptional regulator</fullName>
    </submittedName>
</protein>
<evidence type="ECO:0000256" key="3">
    <source>
        <dbReference type="ARBA" id="ARBA00023163"/>
    </source>
</evidence>
<dbReference type="InterPro" id="IPR000524">
    <property type="entry name" value="Tscrpt_reg_HTH_GntR"/>
</dbReference>
<keyword evidence="2" id="KW-0238">DNA-binding</keyword>
<sequence length="260" mass="29606">MTDRSKDAPERLYMHVARRLQQSIRLGHYPVNSRLPSEREIADAYGVSRPTIREATIVLELRGLVEMRHRAGVYVIATEPEEVESNLADNVGPFEVTEARRLFEGEAAALAAGTIEQAELTELEDLLSQMAEDELDQSIRERADRDFHLTLARATRNEAIVSVVQTLWDKRYSSPLCAYLFSLAKQIGIQPPVEDHRRILAALQARDPEGARQAMRAHLTRVTESLYRATEHDARERTRLKMDERRHVFARRAGVSEPAE</sequence>
<evidence type="ECO:0000313" key="5">
    <source>
        <dbReference type="EMBL" id="MBW6530318.1"/>
    </source>
</evidence>
<dbReference type="CDD" id="cd07377">
    <property type="entry name" value="WHTH_GntR"/>
    <property type="match status" value="1"/>
</dbReference>
<dbReference type="SUPFAM" id="SSF46785">
    <property type="entry name" value="Winged helix' DNA-binding domain"/>
    <property type="match status" value="1"/>
</dbReference>
<dbReference type="InterPro" id="IPR008920">
    <property type="entry name" value="TF_FadR/GntR_C"/>
</dbReference>
<accession>A0ABS7BLB9</accession>
<reference evidence="5 6" key="1">
    <citation type="submission" date="2021-07" db="EMBL/GenBank/DDBJ databases">
        <title>Sphingomonas sp.</title>
        <authorList>
            <person name="Feng G."/>
            <person name="Li J."/>
            <person name="Pan M."/>
        </authorList>
    </citation>
    <scope>NUCLEOTIDE SEQUENCE [LARGE SCALE GENOMIC DNA]</scope>
    <source>
        <strain evidence="5 6">RRHST34</strain>
    </source>
</reference>
<name>A0ABS7BLB9_9SPHN</name>
<dbReference type="Gene3D" id="1.10.10.10">
    <property type="entry name" value="Winged helix-like DNA-binding domain superfamily/Winged helix DNA-binding domain"/>
    <property type="match status" value="1"/>
</dbReference>
<proteinExistence type="predicted"/>
<dbReference type="PRINTS" id="PR00035">
    <property type="entry name" value="HTHGNTR"/>
</dbReference>
<dbReference type="PANTHER" id="PTHR43537:SF5">
    <property type="entry name" value="UXU OPERON TRANSCRIPTIONAL REGULATOR"/>
    <property type="match status" value="1"/>
</dbReference>
<evidence type="ECO:0000256" key="1">
    <source>
        <dbReference type="ARBA" id="ARBA00023015"/>
    </source>
</evidence>
<dbReference type="Gene3D" id="1.20.120.530">
    <property type="entry name" value="GntR ligand-binding domain-like"/>
    <property type="match status" value="1"/>
</dbReference>
<evidence type="ECO:0000256" key="2">
    <source>
        <dbReference type="ARBA" id="ARBA00023125"/>
    </source>
</evidence>
<dbReference type="EMBL" id="JAHXZN010000001">
    <property type="protein sequence ID" value="MBW6530318.1"/>
    <property type="molecule type" value="Genomic_DNA"/>
</dbReference>
<dbReference type="SUPFAM" id="SSF48008">
    <property type="entry name" value="GntR ligand-binding domain-like"/>
    <property type="match status" value="1"/>
</dbReference>
<dbReference type="InterPro" id="IPR036388">
    <property type="entry name" value="WH-like_DNA-bd_sf"/>
</dbReference>
<dbReference type="InterPro" id="IPR036390">
    <property type="entry name" value="WH_DNA-bd_sf"/>
</dbReference>
<dbReference type="RefSeq" id="WP_219747694.1">
    <property type="nucleotide sequence ID" value="NZ_JAHXZN010000001.1"/>
</dbReference>
<feature type="domain" description="HTH gntR-type" evidence="4">
    <location>
        <begin position="10"/>
        <end position="78"/>
    </location>
</feature>
<organism evidence="5 6">
    <name type="scientific">Sphingomonas citri</name>
    <dbReference type="NCBI Taxonomy" id="2862499"/>
    <lineage>
        <taxon>Bacteria</taxon>
        <taxon>Pseudomonadati</taxon>
        <taxon>Pseudomonadota</taxon>
        <taxon>Alphaproteobacteria</taxon>
        <taxon>Sphingomonadales</taxon>
        <taxon>Sphingomonadaceae</taxon>
        <taxon>Sphingomonas</taxon>
    </lineage>
</organism>
<keyword evidence="6" id="KW-1185">Reference proteome</keyword>